<protein>
    <submittedName>
        <fullName evidence="12">Uncharacterized protein</fullName>
    </submittedName>
</protein>
<dbReference type="Proteomes" id="UP001159405">
    <property type="component" value="Unassembled WGS sequence"/>
</dbReference>
<dbReference type="InterPro" id="IPR009729">
    <property type="entry name" value="Gal-3-0_sulfotransfrase"/>
</dbReference>
<comment type="caution">
    <text evidence="12">The sequence shown here is derived from an EMBL/GenBank/DDBJ whole genome shotgun (WGS) entry which is preliminary data.</text>
</comment>
<feature type="coiled-coil region" evidence="10">
    <location>
        <begin position="413"/>
        <end position="440"/>
    </location>
</feature>
<dbReference type="PANTHER" id="PTHR14647">
    <property type="entry name" value="GALACTOSE-3-O-SULFOTRANSFERASE"/>
    <property type="match status" value="1"/>
</dbReference>
<evidence type="ECO:0000256" key="10">
    <source>
        <dbReference type="SAM" id="Coils"/>
    </source>
</evidence>
<evidence type="ECO:0000256" key="7">
    <source>
        <dbReference type="ARBA" id="ARBA00023034"/>
    </source>
</evidence>
<accession>A0ABN8NTC9</accession>
<keyword evidence="10" id="KW-0175">Coiled coil</keyword>
<evidence type="ECO:0000256" key="2">
    <source>
        <dbReference type="ARBA" id="ARBA00008124"/>
    </source>
</evidence>
<keyword evidence="7" id="KW-0333">Golgi apparatus</keyword>
<dbReference type="Pfam" id="PF06990">
    <property type="entry name" value="Gal-3-0_sulfotr"/>
    <property type="match status" value="1"/>
</dbReference>
<evidence type="ECO:0000256" key="1">
    <source>
        <dbReference type="ARBA" id="ARBA00004323"/>
    </source>
</evidence>
<keyword evidence="9" id="KW-0325">Glycoprotein</keyword>
<evidence type="ECO:0000313" key="13">
    <source>
        <dbReference type="Proteomes" id="UP001159405"/>
    </source>
</evidence>
<dbReference type="SUPFAM" id="SSF52540">
    <property type="entry name" value="P-loop containing nucleoside triphosphate hydrolases"/>
    <property type="match status" value="1"/>
</dbReference>
<keyword evidence="13" id="KW-1185">Reference proteome</keyword>
<dbReference type="EMBL" id="CALNXK010000036">
    <property type="protein sequence ID" value="CAH3121596.1"/>
    <property type="molecule type" value="Genomic_DNA"/>
</dbReference>
<evidence type="ECO:0000256" key="8">
    <source>
        <dbReference type="ARBA" id="ARBA00023136"/>
    </source>
</evidence>
<keyword evidence="3" id="KW-0808">Transferase</keyword>
<proteinExistence type="inferred from homology"/>
<keyword evidence="6 11" id="KW-1133">Transmembrane helix</keyword>
<dbReference type="Gene3D" id="3.40.50.300">
    <property type="entry name" value="P-loop containing nucleotide triphosphate hydrolases"/>
    <property type="match status" value="1"/>
</dbReference>
<feature type="transmembrane region" description="Helical" evidence="11">
    <location>
        <begin position="9"/>
        <end position="28"/>
    </location>
</feature>
<keyword evidence="5" id="KW-0735">Signal-anchor</keyword>
<sequence>MRNRNSSPAWVINVSALLTCITILLYLASKSGVMKSDKEDKERSEHYGADVKYIEFFSLRPSQLVYLDNTGYRLALDSEDEPSFIEARTDAIDSLTIEKLSPSRSNGTDGVSLTRAPTDGLVNAYDEGEVKSDAERDESIDYNMAWVETSCDPKRPVKNVVLLKTHRAGGGTLANIIYRYGDLNDLEFALPKHGSYDFYWPLHFNPSFVDKQYLNSSSPNLLINARYSPDTMTSFMPKDSYYIAMIRRPTDHFESVFNGYQLDMLLGIQNSSNPFDEFLSKPKQYLLEYLRKKPRLNIHLNMAKNGQIFDLGLQHKYYNDLVEINNHIEDLAEKINLVLIMEYFDESLILLKRELCWDLDDIVYFKFNQRAQEYKQTMITNEEKMQIKEWNNADAALYEFFNKTFWDKIARQDQTFFQEVRQLRQKVNELEAECIDSQETNQDTGEVDIKLYEHASNFNKYLCEKMTLNEENYVTYLKKKFNTKVDGHHGYQRRLLDDMLNKTELREAR</sequence>
<keyword evidence="4 11" id="KW-0812">Transmembrane</keyword>
<evidence type="ECO:0000256" key="5">
    <source>
        <dbReference type="ARBA" id="ARBA00022968"/>
    </source>
</evidence>
<evidence type="ECO:0000313" key="12">
    <source>
        <dbReference type="EMBL" id="CAH3121596.1"/>
    </source>
</evidence>
<comment type="similarity">
    <text evidence="2">Belongs to the galactose-3-O-sulfotransferase family.</text>
</comment>
<gene>
    <name evidence="12" type="ORF">PLOB_00028835</name>
</gene>
<evidence type="ECO:0000256" key="11">
    <source>
        <dbReference type="SAM" id="Phobius"/>
    </source>
</evidence>
<reference evidence="12 13" key="1">
    <citation type="submission" date="2022-05" db="EMBL/GenBank/DDBJ databases">
        <authorList>
            <consortium name="Genoscope - CEA"/>
            <person name="William W."/>
        </authorList>
    </citation>
    <scope>NUCLEOTIDE SEQUENCE [LARGE SCALE GENOMIC DNA]</scope>
</reference>
<comment type="subcellular location">
    <subcellularLocation>
        <location evidence="1">Golgi apparatus membrane</location>
        <topology evidence="1">Single-pass type II membrane protein</topology>
    </subcellularLocation>
</comment>
<evidence type="ECO:0000256" key="9">
    <source>
        <dbReference type="ARBA" id="ARBA00023180"/>
    </source>
</evidence>
<evidence type="ECO:0000256" key="4">
    <source>
        <dbReference type="ARBA" id="ARBA00022692"/>
    </source>
</evidence>
<evidence type="ECO:0000256" key="3">
    <source>
        <dbReference type="ARBA" id="ARBA00022679"/>
    </source>
</evidence>
<name>A0ABN8NTC9_9CNID</name>
<dbReference type="PANTHER" id="PTHR14647:SF85">
    <property type="entry name" value="GALACTOSYLCERAMIDE SULFOTRANSFERASE-LIKE"/>
    <property type="match status" value="1"/>
</dbReference>
<dbReference type="InterPro" id="IPR027417">
    <property type="entry name" value="P-loop_NTPase"/>
</dbReference>
<keyword evidence="8 11" id="KW-0472">Membrane</keyword>
<organism evidence="12 13">
    <name type="scientific">Porites lobata</name>
    <dbReference type="NCBI Taxonomy" id="104759"/>
    <lineage>
        <taxon>Eukaryota</taxon>
        <taxon>Metazoa</taxon>
        <taxon>Cnidaria</taxon>
        <taxon>Anthozoa</taxon>
        <taxon>Hexacorallia</taxon>
        <taxon>Scleractinia</taxon>
        <taxon>Fungiina</taxon>
        <taxon>Poritidae</taxon>
        <taxon>Porites</taxon>
    </lineage>
</organism>
<evidence type="ECO:0000256" key="6">
    <source>
        <dbReference type="ARBA" id="ARBA00022989"/>
    </source>
</evidence>